<dbReference type="EC" id="7.-.-.-" evidence="8"/>
<feature type="binding site" evidence="8">
    <location>
        <position position="381"/>
    </location>
    <ligand>
        <name>[4Fe-4S] cluster</name>
        <dbReference type="ChEBI" id="CHEBI:49883"/>
        <label>1</label>
    </ligand>
</feature>
<keyword evidence="7 8" id="KW-0411">Iron-sulfur</keyword>
<evidence type="ECO:0000256" key="3">
    <source>
        <dbReference type="ARBA" id="ARBA00022723"/>
    </source>
</evidence>
<dbReference type="InterPro" id="IPR017896">
    <property type="entry name" value="4Fe4S_Fe-S-bd"/>
</dbReference>
<keyword evidence="1 8" id="KW-0813">Transport</keyword>
<feature type="binding site" evidence="8">
    <location>
        <position position="420"/>
    </location>
    <ligand>
        <name>[4Fe-4S] cluster</name>
        <dbReference type="ChEBI" id="CHEBI:49883"/>
        <label>2</label>
    </ligand>
</feature>
<evidence type="ECO:0000256" key="2">
    <source>
        <dbReference type="ARBA" id="ARBA00022485"/>
    </source>
</evidence>
<dbReference type="PROSITE" id="PS00198">
    <property type="entry name" value="4FE4S_FER_1"/>
    <property type="match status" value="2"/>
</dbReference>
<sequence length="455" mass="48108">MIALPENAGGRGRFARGVHPPERKELAEGAPIEPLPAPEQVEIPVLQHVGAPCISSVKPKQEVAEGDTIADSESFISAPVHASIAGTVGREGVTTLPNGRHVNTIPVKRGEAPAGDGDPVRRILGGDWNVDPEEHDPGALPGIIREAGIVGHGGAAFPTYVKVKRNGEKPVGTVLVNGCECEPYLAADQRLMEEYPDPVIAGARLAARAAGATRTVIAIEDNKPDAVASLRRAADGTGVEIAVVETRYPMGGEKQTVQAVLGRTIPTGGLPLDVGVVVLNVGTCAAVARAVLRGNPVTHRILSVSGRGIREPKNLLVPIGTPYRAIIEHCGGLKEDTARVVAGGPMMGFALHDLDVPVTKGTSGVLALTEAEIRRQEETRCIRCGRCVDVCPLNLVPSRLGIASRKQRLDIVERYDIKACMECGCCGYICPARIPLVQLIRMGKSELIKQERSES</sequence>
<evidence type="ECO:0000256" key="1">
    <source>
        <dbReference type="ARBA" id="ARBA00022448"/>
    </source>
</evidence>
<comment type="function">
    <text evidence="8">Part of a membrane-bound complex that couples electron transfer with translocation of ions across the membrane.</text>
</comment>
<protein>
    <recommendedName>
        <fullName evidence="8">Ion-translocating oxidoreductase complex subunit C</fullName>
        <ecNumber evidence="8">7.-.-.-</ecNumber>
    </recommendedName>
    <alternativeName>
        <fullName evidence="8">Rnf electron transport complex subunit C</fullName>
    </alternativeName>
</protein>
<dbReference type="Gene3D" id="3.10.20.600">
    <property type="match status" value="1"/>
</dbReference>
<keyword evidence="8" id="KW-1003">Cell membrane</keyword>
<evidence type="ECO:0000256" key="5">
    <source>
        <dbReference type="ARBA" id="ARBA00022982"/>
    </source>
</evidence>
<dbReference type="Pfam" id="PF10531">
    <property type="entry name" value="SLBB"/>
    <property type="match status" value="1"/>
</dbReference>
<dbReference type="GO" id="GO:0009055">
    <property type="term" value="F:electron transfer activity"/>
    <property type="evidence" value="ECO:0007669"/>
    <property type="project" value="InterPro"/>
</dbReference>
<keyword evidence="4 8" id="KW-0677">Repeat</keyword>
<proteinExistence type="inferred from homology"/>
<dbReference type="Proteomes" id="UP000035268">
    <property type="component" value="Chromosome"/>
</dbReference>
<dbReference type="NCBIfam" id="NF003454">
    <property type="entry name" value="PRK05035.1"/>
    <property type="match status" value="1"/>
</dbReference>
<feature type="binding site" evidence="8">
    <location>
        <position position="384"/>
    </location>
    <ligand>
        <name>[4Fe-4S] cluster</name>
        <dbReference type="ChEBI" id="CHEBI:49883"/>
        <label>1</label>
    </ligand>
</feature>
<dbReference type="NCBIfam" id="TIGR01945">
    <property type="entry name" value="rnfC"/>
    <property type="match status" value="1"/>
</dbReference>
<dbReference type="GO" id="GO:0005886">
    <property type="term" value="C:plasma membrane"/>
    <property type="evidence" value="ECO:0007669"/>
    <property type="project" value="UniProtKB-SubCell"/>
</dbReference>
<dbReference type="STRING" id="1307763.L21SP4_01165"/>
<dbReference type="EMBL" id="CP010904">
    <property type="protein sequence ID" value="AKJ64414.1"/>
    <property type="molecule type" value="Genomic_DNA"/>
</dbReference>
<keyword evidence="3 8" id="KW-0479">Metal-binding</keyword>
<organism evidence="11 12">
    <name type="scientific">Kiritimatiella glycovorans</name>
    <dbReference type="NCBI Taxonomy" id="1307763"/>
    <lineage>
        <taxon>Bacteria</taxon>
        <taxon>Pseudomonadati</taxon>
        <taxon>Kiritimatiellota</taxon>
        <taxon>Kiritimatiellia</taxon>
        <taxon>Kiritimatiellales</taxon>
        <taxon>Kiritimatiellaceae</taxon>
        <taxon>Kiritimatiella</taxon>
    </lineage>
</organism>
<feature type="domain" description="4Fe-4S ferredoxin-type" evidence="10">
    <location>
        <begin position="371"/>
        <end position="401"/>
    </location>
</feature>
<reference evidence="11 12" key="2">
    <citation type="journal article" date="2016" name="ISME J.">
        <title>Characterization of the first cultured representative of Verrucomicrobia subdivision 5 indicates the proposal of a novel phylum.</title>
        <authorList>
            <person name="Spring S."/>
            <person name="Bunk B."/>
            <person name="Sproer C."/>
            <person name="Schumann P."/>
            <person name="Rohde M."/>
            <person name="Tindall B.J."/>
            <person name="Klenk H.P."/>
        </authorList>
    </citation>
    <scope>NUCLEOTIDE SEQUENCE [LARGE SCALE GENOMIC DNA]</scope>
    <source>
        <strain evidence="11 12">L21-Fru-AB</strain>
    </source>
</reference>
<feature type="region of interest" description="Disordered" evidence="9">
    <location>
        <begin position="1"/>
        <end position="22"/>
    </location>
</feature>
<dbReference type="OrthoDB" id="9767754at2"/>
<reference evidence="12" key="1">
    <citation type="submission" date="2015-02" db="EMBL/GenBank/DDBJ databases">
        <title>Description and complete genome sequence of the first cultured representative of the subdivision 5 of the Verrucomicrobia phylum.</title>
        <authorList>
            <person name="Spring S."/>
            <person name="Bunk B."/>
            <person name="Sproer C."/>
            <person name="Klenk H.-P."/>
        </authorList>
    </citation>
    <scope>NUCLEOTIDE SEQUENCE [LARGE SCALE GENOMIC DNA]</scope>
    <source>
        <strain evidence="12">L21-Fru-AB</strain>
    </source>
</reference>
<comment type="subcellular location">
    <subcellularLocation>
        <location evidence="8">Cell membrane</location>
        <topology evidence="8">Peripheral membrane protein</topology>
    </subcellularLocation>
</comment>
<name>A0A0G3EJV9_9BACT</name>
<dbReference type="InterPro" id="IPR019554">
    <property type="entry name" value="Soluble_ligand-bd"/>
</dbReference>
<dbReference type="Pfam" id="PF12838">
    <property type="entry name" value="Fer4_7"/>
    <property type="match status" value="1"/>
</dbReference>
<feature type="binding site" evidence="8">
    <location>
        <position position="426"/>
    </location>
    <ligand>
        <name>[4Fe-4S] cluster</name>
        <dbReference type="ChEBI" id="CHEBI:49883"/>
        <label>2</label>
    </ligand>
</feature>
<evidence type="ECO:0000256" key="6">
    <source>
        <dbReference type="ARBA" id="ARBA00023004"/>
    </source>
</evidence>
<dbReference type="InterPro" id="IPR011538">
    <property type="entry name" value="Nuo51_FMN-bd"/>
</dbReference>
<dbReference type="GO" id="GO:0051539">
    <property type="term" value="F:4 iron, 4 sulfur cluster binding"/>
    <property type="evidence" value="ECO:0007669"/>
    <property type="project" value="UniProtKB-KW"/>
</dbReference>
<keyword evidence="5 8" id="KW-0249">Electron transport</keyword>
<dbReference type="SUPFAM" id="SSF142019">
    <property type="entry name" value="Nqo1 FMN-binding domain-like"/>
    <property type="match status" value="1"/>
</dbReference>
<dbReference type="PROSITE" id="PS51379">
    <property type="entry name" value="4FE4S_FER_2"/>
    <property type="match status" value="1"/>
</dbReference>
<evidence type="ECO:0000313" key="11">
    <source>
        <dbReference type="EMBL" id="AKJ64414.1"/>
    </source>
</evidence>
<dbReference type="PANTHER" id="PTHR43034:SF2">
    <property type="entry name" value="ION-TRANSLOCATING OXIDOREDUCTASE COMPLEX SUBUNIT C"/>
    <property type="match status" value="1"/>
</dbReference>
<dbReference type="InterPro" id="IPR026902">
    <property type="entry name" value="RnfC_N"/>
</dbReference>
<dbReference type="Pfam" id="PF13375">
    <property type="entry name" value="RnfC_N"/>
    <property type="match status" value="1"/>
</dbReference>
<feature type="binding site" evidence="8">
    <location>
        <position position="391"/>
    </location>
    <ligand>
        <name>[4Fe-4S] cluster</name>
        <dbReference type="ChEBI" id="CHEBI:49883"/>
        <label>2</label>
    </ligand>
</feature>
<keyword evidence="8" id="KW-1278">Translocase</keyword>
<dbReference type="RefSeq" id="WP_052881749.1">
    <property type="nucleotide sequence ID" value="NZ_CP010904.1"/>
</dbReference>
<evidence type="ECO:0000256" key="7">
    <source>
        <dbReference type="ARBA" id="ARBA00023014"/>
    </source>
</evidence>
<dbReference type="SUPFAM" id="SSF46548">
    <property type="entry name" value="alpha-helical ferredoxin"/>
    <property type="match status" value="1"/>
</dbReference>
<feature type="binding site" evidence="8">
    <location>
        <position position="430"/>
    </location>
    <ligand>
        <name>[4Fe-4S] cluster</name>
        <dbReference type="ChEBI" id="CHEBI:49883"/>
        <label>1</label>
    </ligand>
</feature>
<dbReference type="HAMAP" id="MF_00461">
    <property type="entry name" value="RsxC_RnfC"/>
    <property type="match status" value="1"/>
</dbReference>
<dbReference type="Gene3D" id="3.40.50.11540">
    <property type="entry name" value="NADH-ubiquinone oxidoreductase 51kDa subunit"/>
    <property type="match status" value="1"/>
</dbReference>
<dbReference type="InterPro" id="IPR010208">
    <property type="entry name" value="Ion_transpt_RnfC/RsxC"/>
</dbReference>
<evidence type="ECO:0000256" key="8">
    <source>
        <dbReference type="HAMAP-Rule" id="MF_00461"/>
    </source>
</evidence>
<dbReference type="GO" id="GO:0046872">
    <property type="term" value="F:metal ion binding"/>
    <property type="evidence" value="ECO:0007669"/>
    <property type="project" value="UniProtKB-KW"/>
</dbReference>
<evidence type="ECO:0000256" key="9">
    <source>
        <dbReference type="SAM" id="MobiDB-lite"/>
    </source>
</evidence>
<feature type="binding site" evidence="8">
    <location>
        <position position="387"/>
    </location>
    <ligand>
        <name>[4Fe-4S] cluster</name>
        <dbReference type="ChEBI" id="CHEBI:49883"/>
        <label>1</label>
    </ligand>
</feature>
<keyword evidence="2 8" id="KW-0004">4Fe-4S</keyword>
<evidence type="ECO:0000259" key="10">
    <source>
        <dbReference type="PROSITE" id="PS51379"/>
    </source>
</evidence>
<gene>
    <name evidence="8 11" type="primary">rnfC</name>
    <name evidence="11" type="ORF">L21SP4_01165</name>
</gene>
<comment type="similarity">
    <text evidence="8">Belongs to the 4Fe4S bacterial-type ferredoxin family. RnfC subfamily.</text>
</comment>
<comment type="cofactor">
    <cofactor evidence="8">
        <name>[4Fe-4S] cluster</name>
        <dbReference type="ChEBI" id="CHEBI:49883"/>
    </cofactor>
    <text evidence="8">Binds 2 [4Fe-4S] clusters per subunit.</text>
</comment>
<dbReference type="InterPro" id="IPR037225">
    <property type="entry name" value="Nuo51_FMN-bd_sf"/>
</dbReference>
<dbReference type="PATRIC" id="fig|1609981.3.peg.1213"/>
<dbReference type="AlphaFoldDB" id="A0A0G3EJV9"/>
<feature type="binding site" evidence="8">
    <location>
        <position position="423"/>
    </location>
    <ligand>
        <name>[4Fe-4S] cluster</name>
        <dbReference type="ChEBI" id="CHEBI:49883"/>
        <label>2</label>
    </ligand>
</feature>
<dbReference type="PANTHER" id="PTHR43034">
    <property type="entry name" value="ION-TRANSLOCATING OXIDOREDUCTASE COMPLEX SUBUNIT C"/>
    <property type="match status" value="1"/>
</dbReference>
<dbReference type="Pfam" id="PF01512">
    <property type="entry name" value="Complex1_51K"/>
    <property type="match status" value="1"/>
</dbReference>
<keyword evidence="6 8" id="KW-0408">Iron</keyword>
<dbReference type="InterPro" id="IPR017900">
    <property type="entry name" value="4Fe4S_Fe_S_CS"/>
</dbReference>
<evidence type="ECO:0000313" key="12">
    <source>
        <dbReference type="Proteomes" id="UP000035268"/>
    </source>
</evidence>
<dbReference type="KEGG" id="vbl:L21SP4_01165"/>
<accession>A0A0G3EJV9</accession>
<keyword evidence="8" id="KW-0472">Membrane</keyword>
<evidence type="ECO:0000256" key="4">
    <source>
        <dbReference type="ARBA" id="ARBA00022737"/>
    </source>
</evidence>
<dbReference type="GO" id="GO:0022900">
    <property type="term" value="P:electron transport chain"/>
    <property type="evidence" value="ECO:0007669"/>
    <property type="project" value="UniProtKB-UniRule"/>
</dbReference>
<comment type="subunit">
    <text evidence="8">The complex is composed of six subunits: RnfA, RnfB, RnfC, RnfD, RnfE and RnfG.</text>
</comment>
<dbReference type="Gene3D" id="3.30.70.20">
    <property type="match status" value="1"/>
</dbReference>
<keyword evidence="12" id="KW-1185">Reference proteome</keyword>